<keyword evidence="4" id="KW-0997">Cell inner membrane</keyword>
<dbReference type="SUPFAM" id="SSF103481">
    <property type="entry name" value="Multidrug resistance efflux transporter EmrE"/>
    <property type="match status" value="1"/>
</dbReference>
<evidence type="ECO:0000256" key="3">
    <source>
        <dbReference type="ARBA" id="ARBA00022516"/>
    </source>
</evidence>
<dbReference type="AlphaFoldDB" id="Q0FLE2"/>
<evidence type="ECO:0000256" key="8">
    <source>
        <dbReference type="ARBA" id="ARBA00022989"/>
    </source>
</evidence>
<keyword evidence="9" id="KW-0443">Lipid metabolism</keyword>
<dbReference type="InterPro" id="IPR000620">
    <property type="entry name" value="EamA_dom"/>
</dbReference>
<keyword evidence="3" id="KW-0444">Lipid biosynthesis</keyword>
<reference evidence="13 14" key="1">
    <citation type="journal article" date="2010" name="J. Bacteriol.">
        <title>Genome sequences of Pelagibaca bermudensis HTCC2601T and Maritimibacter alkaliphilus HTCC2654T, the type strains of two marine Roseobacter genera.</title>
        <authorList>
            <person name="Thrash J.C."/>
            <person name="Cho J.C."/>
            <person name="Ferriera S."/>
            <person name="Johnson J."/>
            <person name="Vergin K.L."/>
            <person name="Giovannoni S.J."/>
        </authorList>
    </citation>
    <scope>NUCLEOTIDE SEQUENCE [LARGE SCALE GENOMIC DNA]</scope>
    <source>
        <strain evidence="14">DSM 26914 / JCM 13377 / KCTC 12554 / HTCC2601</strain>
    </source>
</reference>
<evidence type="ECO:0000313" key="14">
    <source>
        <dbReference type="Proteomes" id="UP000006230"/>
    </source>
</evidence>
<evidence type="ECO:0000256" key="2">
    <source>
        <dbReference type="ARBA" id="ARBA00022475"/>
    </source>
</evidence>
<keyword evidence="10 11" id="KW-0472">Membrane</keyword>
<proteinExistence type="predicted"/>
<feature type="transmembrane region" description="Helical" evidence="11">
    <location>
        <begin position="76"/>
        <end position="96"/>
    </location>
</feature>
<feature type="transmembrane region" description="Helical" evidence="11">
    <location>
        <begin position="43"/>
        <end position="69"/>
    </location>
</feature>
<gene>
    <name evidence="13" type="ORF">R2601_05408</name>
</gene>
<dbReference type="GO" id="GO:0022857">
    <property type="term" value="F:transmembrane transporter activity"/>
    <property type="evidence" value="ECO:0007669"/>
    <property type="project" value="InterPro"/>
</dbReference>
<evidence type="ECO:0000256" key="11">
    <source>
        <dbReference type="SAM" id="Phobius"/>
    </source>
</evidence>
<protein>
    <submittedName>
        <fullName evidence="13">Transporter</fullName>
    </submittedName>
</protein>
<dbReference type="Proteomes" id="UP000006230">
    <property type="component" value="Unassembled WGS sequence"/>
</dbReference>
<dbReference type="HOGENOM" id="CLU_131462_2_0_5"/>
<dbReference type="GO" id="GO:0005886">
    <property type="term" value="C:plasma membrane"/>
    <property type="evidence" value="ECO:0007669"/>
    <property type="project" value="UniProtKB-SubCell"/>
</dbReference>
<dbReference type="InterPro" id="IPR037185">
    <property type="entry name" value="EmrE-like"/>
</dbReference>
<keyword evidence="5" id="KW-0441">Lipid A biosynthesis</keyword>
<dbReference type="OrthoDB" id="517481at2"/>
<feature type="domain" description="EamA" evidence="12">
    <location>
        <begin position="56"/>
        <end position="118"/>
    </location>
</feature>
<dbReference type="InterPro" id="IPR000390">
    <property type="entry name" value="Small_drug/metabolite_transptr"/>
</dbReference>
<sequence>MTFLGFALIFVSVALSALGQTCFKAGVTRVSFADGAGVLGKAAALLFSPWVLGGLAFYGIGTVLWLFALRRVDLSLAYPFVSMSFVMVVGAGVVFLGEALTLPKLLGLCLIIAGLCVMALDGVR</sequence>
<evidence type="ECO:0000256" key="9">
    <source>
        <dbReference type="ARBA" id="ARBA00023098"/>
    </source>
</evidence>
<evidence type="ECO:0000256" key="6">
    <source>
        <dbReference type="ARBA" id="ARBA00022692"/>
    </source>
</evidence>
<keyword evidence="7" id="KW-0448">Lipopolysaccharide biosynthesis</keyword>
<dbReference type="PANTHER" id="PTHR30561">
    <property type="entry name" value="SMR FAMILY PROTON-DEPENDENT DRUG EFFLUX TRANSPORTER SUGE"/>
    <property type="match status" value="1"/>
</dbReference>
<evidence type="ECO:0000256" key="5">
    <source>
        <dbReference type="ARBA" id="ARBA00022556"/>
    </source>
</evidence>
<dbReference type="RefSeq" id="WP_007802839.1">
    <property type="nucleotide sequence ID" value="NZ_DS022277.1"/>
</dbReference>
<dbReference type="GO" id="GO:0009103">
    <property type="term" value="P:lipopolysaccharide biosynthetic process"/>
    <property type="evidence" value="ECO:0007669"/>
    <property type="project" value="UniProtKB-KW"/>
</dbReference>
<accession>Q0FLE2</accession>
<comment type="subcellular location">
    <subcellularLocation>
        <location evidence="1">Cell membrane</location>
        <topology evidence="1">Multi-pass membrane protein</topology>
    </subcellularLocation>
</comment>
<feature type="transmembrane region" description="Helical" evidence="11">
    <location>
        <begin position="102"/>
        <end position="120"/>
    </location>
</feature>
<dbReference type="GeneID" id="92502965"/>
<dbReference type="GO" id="GO:0009245">
    <property type="term" value="P:lipid A biosynthetic process"/>
    <property type="evidence" value="ECO:0007669"/>
    <property type="project" value="UniProtKB-KW"/>
</dbReference>
<evidence type="ECO:0000256" key="1">
    <source>
        <dbReference type="ARBA" id="ARBA00004651"/>
    </source>
</evidence>
<dbReference type="Pfam" id="PF00892">
    <property type="entry name" value="EamA"/>
    <property type="match status" value="1"/>
</dbReference>
<dbReference type="EMBL" id="AATQ01000033">
    <property type="protein sequence ID" value="EAU45032.1"/>
    <property type="molecule type" value="Genomic_DNA"/>
</dbReference>
<organism evidence="13 14">
    <name type="scientific">Salipiger bermudensis (strain DSM 26914 / JCM 13377 / KCTC 12554 / HTCC2601)</name>
    <name type="common">Pelagibaca bermudensis</name>
    <dbReference type="NCBI Taxonomy" id="314265"/>
    <lineage>
        <taxon>Bacteria</taxon>
        <taxon>Pseudomonadati</taxon>
        <taxon>Pseudomonadota</taxon>
        <taxon>Alphaproteobacteria</taxon>
        <taxon>Rhodobacterales</taxon>
        <taxon>Roseobacteraceae</taxon>
        <taxon>Salipiger</taxon>
    </lineage>
</organism>
<dbReference type="Gene3D" id="1.10.3730.20">
    <property type="match status" value="1"/>
</dbReference>
<keyword evidence="2" id="KW-1003">Cell membrane</keyword>
<keyword evidence="6 11" id="KW-0812">Transmembrane</keyword>
<keyword evidence="8 11" id="KW-1133">Transmembrane helix</keyword>
<evidence type="ECO:0000259" key="12">
    <source>
        <dbReference type="Pfam" id="PF00892"/>
    </source>
</evidence>
<keyword evidence="14" id="KW-1185">Reference proteome</keyword>
<dbReference type="PANTHER" id="PTHR30561:SF9">
    <property type="entry name" value="4-AMINO-4-DEOXY-L-ARABINOSE-PHOSPHOUNDECAPRENOL FLIPPASE SUBUNIT ARNF-RELATED"/>
    <property type="match status" value="1"/>
</dbReference>
<evidence type="ECO:0000313" key="13">
    <source>
        <dbReference type="EMBL" id="EAU45032.1"/>
    </source>
</evidence>
<evidence type="ECO:0000256" key="10">
    <source>
        <dbReference type="ARBA" id="ARBA00023136"/>
    </source>
</evidence>
<evidence type="ECO:0000256" key="4">
    <source>
        <dbReference type="ARBA" id="ARBA00022519"/>
    </source>
</evidence>
<comment type="caution">
    <text evidence="13">The sequence shown here is derived from an EMBL/GenBank/DDBJ whole genome shotgun (WGS) entry which is preliminary data.</text>
</comment>
<dbReference type="eggNOG" id="COG2076">
    <property type="taxonomic scope" value="Bacteria"/>
</dbReference>
<name>Q0FLE2_SALBH</name>
<dbReference type="STRING" id="314265.R2601_05408"/>
<evidence type="ECO:0000256" key="7">
    <source>
        <dbReference type="ARBA" id="ARBA00022985"/>
    </source>
</evidence>